<dbReference type="OrthoDB" id="65815at2759"/>
<feature type="region of interest" description="Disordered" evidence="1">
    <location>
        <begin position="68"/>
        <end position="94"/>
    </location>
</feature>
<dbReference type="EMBL" id="QXFV01000388">
    <property type="protein sequence ID" value="KAE9039099.1"/>
    <property type="molecule type" value="Genomic_DNA"/>
</dbReference>
<reference evidence="4 5" key="1">
    <citation type="submission" date="2018-09" db="EMBL/GenBank/DDBJ databases">
        <title>Genomic investigation of the strawberry pathogen Phytophthora fragariae indicates pathogenicity is determined by transcriptional variation in three key races.</title>
        <authorList>
            <person name="Adams T.M."/>
            <person name="Armitage A.D."/>
            <person name="Sobczyk M.K."/>
            <person name="Bates H.J."/>
            <person name="Dunwell J.M."/>
            <person name="Nellist C.F."/>
            <person name="Harrison R.J."/>
        </authorList>
    </citation>
    <scope>NUCLEOTIDE SEQUENCE [LARGE SCALE GENOMIC DNA]</scope>
    <source>
        <strain evidence="3 4">SCRP249</strain>
        <strain evidence="2 5">SCRP324</strain>
    </source>
</reference>
<evidence type="ECO:0000256" key="1">
    <source>
        <dbReference type="SAM" id="MobiDB-lite"/>
    </source>
</evidence>
<gene>
    <name evidence="3" type="ORF">PR001_g7669</name>
    <name evidence="2" type="ORF">PR002_g7970</name>
</gene>
<evidence type="ECO:0000313" key="2">
    <source>
        <dbReference type="EMBL" id="KAE9034717.1"/>
    </source>
</evidence>
<dbReference type="Proteomes" id="UP000429607">
    <property type="component" value="Unassembled WGS sequence"/>
</dbReference>
<comment type="caution">
    <text evidence="3">The sequence shown here is derived from an EMBL/GenBank/DDBJ whole genome shotgun (WGS) entry which is preliminary data.</text>
</comment>
<evidence type="ECO:0000313" key="4">
    <source>
        <dbReference type="Proteomes" id="UP000429607"/>
    </source>
</evidence>
<evidence type="ECO:0000313" key="3">
    <source>
        <dbReference type="EMBL" id="KAE9039099.1"/>
    </source>
</evidence>
<protein>
    <submittedName>
        <fullName evidence="3">Uncharacterized protein</fullName>
    </submittedName>
</protein>
<sequence length="282" mass="30815">MPVKAALAVTAPTPFKGESFPQYVLFRSVRGSNRQCIASEATSDVQALTPSLVVQIPATTLLTAAASRLEQDQPPPRRARIASIGFRRPLPSPSLRPSLSEQLKSISQGAQAITAQLATTYNLSGRTNAPALASSSSHAHADLPHDKLALQATTIGLTVGKLECRFPCPATFASDRCTYLFQHPFETKEVFMVMYYRDMLHASVNMADHSFRFRLSRVLEQFGDDYNPKNAQHWIRIILATASEAKKVKLFLSSLGVTDTSAYLSAHIPAKKSGKPGTQFLQ</sequence>
<organism evidence="3 4">
    <name type="scientific">Phytophthora rubi</name>
    <dbReference type="NCBI Taxonomy" id="129364"/>
    <lineage>
        <taxon>Eukaryota</taxon>
        <taxon>Sar</taxon>
        <taxon>Stramenopiles</taxon>
        <taxon>Oomycota</taxon>
        <taxon>Peronosporomycetes</taxon>
        <taxon>Peronosporales</taxon>
        <taxon>Peronosporaceae</taxon>
        <taxon>Phytophthora</taxon>
    </lineage>
</organism>
<evidence type="ECO:0000313" key="5">
    <source>
        <dbReference type="Proteomes" id="UP000435112"/>
    </source>
</evidence>
<dbReference type="AlphaFoldDB" id="A0A6A3N0U8"/>
<dbReference type="EMBL" id="QXFU01000393">
    <property type="protein sequence ID" value="KAE9034717.1"/>
    <property type="molecule type" value="Genomic_DNA"/>
</dbReference>
<proteinExistence type="predicted"/>
<accession>A0A6A3N0U8</accession>
<name>A0A6A3N0U8_9STRA</name>
<dbReference type="Proteomes" id="UP000435112">
    <property type="component" value="Unassembled WGS sequence"/>
</dbReference>